<dbReference type="InterPro" id="IPR041916">
    <property type="entry name" value="Anti_sigma_zinc_sf"/>
</dbReference>
<keyword evidence="7" id="KW-1185">Reference proteome</keyword>
<keyword evidence="1" id="KW-0805">Transcription regulation</keyword>
<proteinExistence type="predicted"/>
<protein>
    <recommendedName>
        <fullName evidence="8">Maleylpyruvate isomerase family mycothiol-dependent enzyme</fullName>
    </recommendedName>
</protein>
<sequence length="384" mass="39554">MSGEHEAVRDLLAAWAVGALTPADERTVPRHLAACESCAAEAERLRETVRLLDGPRVTSTGPATGPVNGAGTGRAARSTRDKEPAGRGRPTGGDDPGDRSAGPDGAAGLPSALLAAARRARPAAPRVAAHAAPYAAAVAGLGALLREPDAPRRWSTPVVHDWDVQATVAHLIAADEPLARRLGLAPRVPGSGGSEKPGWEAAWAARTAEVIAYERVRTPAETVAVWSAQAAALLATPEAEDAGRAAHATTLMGVRLPVADHFVVRAFEAWIHTDDIGRALGLAVPPPPEPHLWQLVRLAVRILGRALGPTAAPVLFAPAGGGPDAQWVLGSEDEPVAAELVLDPVDFCLLIGGRYAPGEVPRGAVGDAAAVTAVLERAASLAWL</sequence>
<evidence type="ECO:0000256" key="2">
    <source>
        <dbReference type="ARBA" id="ARBA00023163"/>
    </source>
</evidence>
<dbReference type="Proteomes" id="UP001501759">
    <property type="component" value="Unassembled WGS sequence"/>
</dbReference>
<evidence type="ECO:0000313" key="6">
    <source>
        <dbReference type="EMBL" id="GAA5019958.1"/>
    </source>
</evidence>
<gene>
    <name evidence="6" type="ORF">GCM10023335_49230</name>
</gene>
<dbReference type="InterPro" id="IPR034660">
    <property type="entry name" value="DinB/YfiT-like"/>
</dbReference>
<dbReference type="SUPFAM" id="SSF109854">
    <property type="entry name" value="DinB/YfiT-like putative metalloenzymes"/>
    <property type="match status" value="1"/>
</dbReference>
<evidence type="ECO:0000313" key="7">
    <source>
        <dbReference type="Proteomes" id="UP001501759"/>
    </source>
</evidence>
<dbReference type="Pfam" id="PF13490">
    <property type="entry name" value="zf-HC2"/>
    <property type="match status" value="1"/>
</dbReference>
<evidence type="ECO:0000259" key="4">
    <source>
        <dbReference type="Pfam" id="PF11716"/>
    </source>
</evidence>
<evidence type="ECO:0000256" key="1">
    <source>
        <dbReference type="ARBA" id="ARBA00023015"/>
    </source>
</evidence>
<feature type="domain" description="Mycothiol-dependent maleylpyruvate isomerase metal-binding" evidence="4">
    <location>
        <begin position="135"/>
        <end position="276"/>
    </location>
</feature>
<reference evidence="7" key="1">
    <citation type="journal article" date="2019" name="Int. J. Syst. Evol. Microbiol.">
        <title>The Global Catalogue of Microorganisms (GCM) 10K type strain sequencing project: providing services to taxonomists for standard genome sequencing and annotation.</title>
        <authorList>
            <consortium name="The Broad Institute Genomics Platform"/>
            <consortium name="The Broad Institute Genome Sequencing Center for Infectious Disease"/>
            <person name="Wu L."/>
            <person name="Ma J."/>
        </authorList>
    </citation>
    <scope>NUCLEOTIDE SEQUENCE [LARGE SCALE GENOMIC DNA]</scope>
    <source>
        <strain evidence="7">JCM 18409</strain>
    </source>
</reference>
<dbReference type="InterPro" id="IPR024344">
    <property type="entry name" value="MDMPI_metal-binding"/>
</dbReference>
<evidence type="ECO:0000256" key="3">
    <source>
        <dbReference type="SAM" id="MobiDB-lite"/>
    </source>
</evidence>
<feature type="domain" description="Putative zinc-finger" evidence="5">
    <location>
        <begin position="6"/>
        <end position="39"/>
    </location>
</feature>
<dbReference type="EMBL" id="BAABKB010000019">
    <property type="protein sequence ID" value="GAA5019958.1"/>
    <property type="molecule type" value="Genomic_DNA"/>
</dbReference>
<comment type="caution">
    <text evidence="6">The sequence shown here is derived from an EMBL/GenBank/DDBJ whole genome shotgun (WGS) entry which is preliminary data.</text>
</comment>
<dbReference type="InterPro" id="IPR027383">
    <property type="entry name" value="Znf_put"/>
</dbReference>
<evidence type="ECO:0008006" key="8">
    <source>
        <dbReference type="Google" id="ProtNLM"/>
    </source>
</evidence>
<evidence type="ECO:0000259" key="5">
    <source>
        <dbReference type="Pfam" id="PF13490"/>
    </source>
</evidence>
<feature type="region of interest" description="Disordered" evidence="3">
    <location>
        <begin position="51"/>
        <end position="108"/>
    </location>
</feature>
<name>A0ABP9J3Z4_9ACTN</name>
<dbReference type="Gene3D" id="1.10.10.1320">
    <property type="entry name" value="Anti-sigma factor, zinc-finger domain"/>
    <property type="match status" value="1"/>
</dbReference>
<keyword evidence="2" id="KW-0804">Transcription</keyword>
<dbReference type="Pfam" id="PF11716">
    <property type="entry name" value="MDMPI_N"/>
    <property type="match status" value="1"/>
</dbReference>
<dbReference type="RefSeq" id="WP_345653271.1">
    <property type="nucleotide sequence ID" value="NZ_BAABKB010000019.1"/>
</dbReference>
<accession>A0ABP9J3Z4</accession>
<dbReference type="Gene3D" id="1.20.120.450">
    <property type="entry name" value="dinb family like domain"/>
    <property type="match status" value="1"/>
</dbReference>
<organism evidence="6 7">
    <name type="scientific">Streptomyces siamensis</name>
    <dbReference type="NCBI Taxonomy" id="1274986"/>
    <lineage>
        <taxon>Bacteria</taxon>
        <taxon>Bacillati</taxon>
        <taxon>Actinomycetota</taxon>
        <taxon>Actinomycetes</taxon>
        <taxon>Kitasatosporales</taxon>
        <taxon>Streptomycetaceae</taxon>
        <taxon>Streptomyces</taxon>
    </lineage>
</organism>